<evidence type="ECO:0000256" key="1">
    <source>
        <dbReference type="SAM" id="MobiDB-lite"/>
    </source>
</evidence>
<dbReference type="Pfam" id="PF06101">
    <property type="entry name" value="Vps62"/>
    <property type="match status" value="1"/>
</dbReference>
<dbReference type="InterPro" id="IPR009291">
    <property type="entry name" value="Vps62"/>
</dbReference>
<evidence type="ECO:0000256" key="2">
    <source>
        <dbReference type="SAM" id="Phobius"/>
    </source>
</evidence>
<evidence type="ECO:0000313" key="4">
    <source>
        <dbReference type="Proteomes" id="UP000887226"/>
    </source>
</evidence>
<protein>
    <recommendedName>
        <fullName evidence="5">Vacuolar protein sorting-associated protein 62</fullName>
    </recommendedName>
</protein>
<dbReference type="Proteomes" id="UP000887226">
    <property type="component" value="Unassembled WGS sequence"/>
</dbReference>
<keyword evidence="2" id="KW-0812">Transmembrane</keyword>
<keyword evidence="4" id="KW-1185">Reference proteome</keyword>
<comment type="caution">
    <text evidence="3">The sequence shown here is derived from an EMBL/GenBank/DDBJ whole genome shotgun (WGS) entry which is preliminary data.</text>
</comment>
<evidence type="ECO:0000313" key="3">
    <source>
        <dbReference type="EMBL" id="KAG9247167.1"/>
    </source>
</evidence>
<dbReference type="OrthoDB" id="188042at2759"/>
<reference evidence="3" key="1">
    <citation type="journal article" date="2021" name="IMA Fungus">
        <title>Genomic characterization of three marine fungi, including Emericellopsis atlantica sp. nov. with signatures of a generalist lifestyle and marine biomass degradation.</title>
        <authorList>
            <person name="Hagestad O.C."/>
            <person name="Hou L."/>
            <person name="Andersen J.H."/>
            <person name="Hansen E.H."/>
            <person name="Altermark B."/>
            <person name="Li C."/>
            <person name="Kuhnert E."/>
            <person name="Cox R.J."/>
            <person name="Crous P.W."/>
            <person name="Spatafora J.W."/>
            <person name="Lail K."/>
            <person name="Amirebrahimi M."/>
            <person name="Lipzen A."/>
            <person name="Pangilinan J."/>
            <person name="Andreopoulos W."/>
            <person name="Hayes R.D."/>
            <person name="Ng V."/>
            <person name="Grigoriev I.V."/>
            <person name="Jackson S.A."/>
            <person name="Sutton T.D.S."/>
            <person name="Dobson A.D.W."/>
            <person name="Rama T."/>
        </authorList>
    </citation>
    <scope>NUCLEOTIDE SEQUENCE</scope>
    <source>
        <strain evidence="3">TRa3180A</strain>
    </source>
</reference>
<dbReference type="PANTHER" id="PTHR48174:SF5">
    <property type="entry name" value="VACUOLAR PROTEIN SORTING-ASSOCIATED PROTEIN 62"/>
    <property type="match status" value="1"/>
</dbReference>
<sequence>MDKLVSTSGYGEYPSEKGASSDHQHQITQHPSRSLRSYTGIACKILLLIHAFALLLWHVLPLLAPPRPILEIDGVPSFVLKYAPLVWLDKSERYFPSDIYQQVKNTDPAINFTKIENASHPLTLDNLDNLNRFGRHGFNVFLTSKLDVETSPFWLEGIAPNSDGKTSGARSCAIIINDRGNCEVDAFYMYFYAYNLGNTVFLQELGDHIGDWEHNMIRFVKGEPTLMWFSQHGNGQAFKYGAVEKEGVRPYTYSARGSHANYGIAGTHDHSIPNLNLPSGFLSDLTSRGFLWDPTLSAYFYNYSGNDGAFSAITGESPVGAMNFRGKWGDERYPDSDPRQRTFFGFKKYDNGPTGPWAKALNRTKICPDNGLACIIRGSLGP</sequence>
<name>A0A9P8CHR2_9HELO</name>
<keyword evidence="2" id="KW-1133">Transmembrane helix</keyword>
<organism evidence="3 4">
    <name type="scientific">Calycina marina</name>
    <dbReference type="NCBI Taxonomy" id="1763456"/>
    <lineage>
        <taxon>Eukaryota</taxon>
        <taxon>Fungi</taxon>
        <taxon>Dikarya</taxon>
        <taxon>Ascomycota</taxon>
        <taxon>Pezizomycotina</taxon>
        <taxon>Leotiomycetes</taxon>
        <taxon>Helotiales</taxon>
        <taxon>Pezizellaceae</taxon>
        <taxon>Calycina</taxon>
    </lineage>
</organism>
<evidence type="ECO:0008006" key="5">
    <source>
        <dbReference type="Google" id="ProtNLM"/>
    </source>
</evidence>
<feature type="transmembrane region" description="Helical" evidence="2">
    <location>
        <begin position="41"/>
        <end position="60"/>
    </location>
</feature>
<gene>
    <name evidence="3" type="ORF">BJ878DRAFT_217165</name>
</gene>
<dbReference type="EMBL" id="MU253780">
    <property type="protein sequence ID" value="KAG9247167.1"/>
    <property type="molecule type" value="Genomic_DNA"/>
</dbReference>
<dbReference type="AlphaFoldDB" id="A0A9P8CHR2"/>
<proteinExistence type="predicted"/>
<keyword evidence="2" id="KW-0472">Membrane</keyword>
<feature type="region of interest" description="Disordered" evidence="1">
    <location>
        <begin position="1"/>
        <end position="28"/>
    </location>
</feature>
<accession>A0A9P8CHR2</accession>
<dbReference type="PANTHER" id="PTHR48174">
    <property type="entry name" value="DUF946 FAMILY PROTEIN"/>
    <property type="match status" value="1"/>
</dbReference>